<reference evidence="1" key="1">
    <citation type="submission" date="2023-06" db="EMBL/GenBank/DDBJ databases">
        <title>SYSU T00b26.</title>
        <authorList>
            <person name="Gao L."/>
            <person name="Fang B.-Z."/>
            <person name="Li W.-J."/>
        </authorList>
    </citation>
    <scope>NUCLEOTIDE SEQUENCE</scope>
    <source>
        <strain evidence="1">SYSU T00b26</strain>
    </source>
</reference>
<accession>A0ABT8G0N6</accession>
<protein>
    <submittedName>
        <fullName evidence="1">DUF4192 domain-containing protein</fullName>
    </submittedName>
</protein>
<dbReference type="EMBL" id="JAUHPV010000003">
    <property type="protein sequence ID" value="MDN4472701.1"/>
    <property type="molecule type" value="Genomic_DNA"/>
</dbReference>
<proteinExistence type="predicted"/>
<dbReference type="Proteomes" id="UP001172738">
    <property type="component" value="Unassembled WGS sequence"/>
</dbReference>
<comment type="caution">
    <text evidence="1">The sequence shown here is derived from an EMBL/GenBank/DDBJ whole genome shotgun (WGS) entry which is preliminary data.</text>
</comment>
<dbReference type="Pfam" id="PF13830">
    <property type="entry name" value="DUF4192"/>
    <property type="match status" value="2"/>
</dbReference>
<dbReference type="RefSeq" id="WP_301127487.1">
    <property type="nucleotide sequence ID" value="NZ_JAUHPV010000003.1"/>
</dbReference>
<evidence type="ECO:0000313" key="2">
    <source>
        <dbReference type="Proteomes" id="UP001172738"/>
    </source>
</evidence>
<name>A0ABT8G0N6_9MICO</name>
<gene>
    <name evidence="1" type="ORF">QQX04_06800</name>
</gene>
<evidence type="ECO:0000313" key="1">
    <source>
        <dbReference type="EMBL" id="MDN4472701.1"/>
    </source>
</evidence>
<organism evidence="1 2">
    <name type="scientific">Demequina zhanjiangensis</name>
    <dbReference type="NCBI Taxonomy" id="3051659"/>
    <lineage>
        <taxon>Bacteria</taxon>
        <taxon>Bacillati</taxon>
        <taxon>Actinomycetota</taxon>
        <taxon>Actinomycetes</taxon>
        <taxon>Micrococcales</taxon>
        <taxon>Demequinaceae</taxon>
        <taxon>Demequina</taxon>
    </lineage>
</organism>
<keyword evidence="2" id="KW-1185">Reference proteome</keyword>
<dbReference type="InterPro" id="IPR025447">
    <property type="entry name" value="DUF4192"/>
</dbReference>
<sequence length="342" mass="37008">MVEIIRIHEPGELIALVPRILGFEPRESVVVLGMNPQGRVVMSARLDRVDCRFQDVAAALAEATGTEALRTGCVGVVVLEYTEEPVPWGTEAAEALVRHWDGWVDVRDVWIVQGGTYWSPGCDDPSCCPPGGRPVPGLIPACSSHASGVRGRADGSPYAPANADDRRRARRARARFVARRSRDEPAWRREALGEWRGVLNATEVPVPCLGRLGAALAVPEVRDAVILAAISAPENEIDSVLEGRPASSLTGLEGLMHGDTRPEARVVDQFCARLLAVAAVSRAPERAAALAVLSLVLWWKGDSRDAARTAEESLRSEPEHRLASLMHQTATRGILPGWLRDS</sequence>